<dbReference type="PANTHER" id="PTHR43744">
    <property type="entry name" value="ABC TRANSPORTER PERMEASE PROTEIN MG189-RELATED-RELATED"/>
    <property type="match status" value="1"/>
</dbReference>
<evidence type="ECO:0000256" key="2">
    <source>
        <dbReference type="ARBA" id="ARBA00022448"/>
    </source>
</evidence>
<dbReference type="InterPro" id="IPR000515">
    <property type="entry name" value="MetI-like"/>
</dbReference>
<gene>
    <name evidence="10" type="ORF">EV190_12430</name>
</gene>
<accession>A0A4R6UN45</accession>
<protein>
    <submittedName>
        <fullName evidence="10">Carbohydrate ABC transporter membrane protein 2 (CUT1 family)</fullName>
    </submittedName>
</protein>
<dbReference type="PROSITE" id="PS50928">
    <property type="entry name" value="ABC_TM1"/>
    <property type="match status" value="1"/>
</dbReference>
<keyword evidence="4 7" id="KW-0812">Transmembrane</keyword>
<dbReference type="Proteomes" id="UP000295281">
    <property type="component" value="Unassembled WGS sequence"/>
</dbReference>
<feature type="transmembrane region" description="Helical" evidence="7">
    <location>
        <begin position="293"/>
        <end position="312"/>
    </location>
</feature>
<comment type="caution">
    <text evidence="10">The sequence shown here is derived from an EMBL/GenBank/DDBJ whole genome shotgun (WGS) entry which is preliminary data.</text>
</comment>
<evidence type="ECO:0000256" key="5">
    <source>
        <dbReference type="ARBA" id="ARBA00022989"/>
    </source>
</evidence>
<name>A0A4R6UN45_9ACTN</name>
<feature type="region of interest" description="Disordered" evidence="8">
    <location>
        <begin position="1"/>
        <end position="28"/>
    </location>
</feature>
<evidence type="ECO:0000256" key="3">
    <source>
        <dbReference type="ARBA" id="ARBA00022475"/>
    </source>
</evidence>
<keyword evidence="5 7" id="KW-1133">Transmembrane helix</keyword>
<evidence type="ECO:0000256" key="7">
    <source>
        <dbReference type="RuleBase" id="RU363032"/>
    </source>
</evidence>
<reference evidence="10 11" key="1">
    <citation type="submission" date="2019-03" db="EMBL/GenBank/DDBJ databases">
        <title>Genomic Encyclopedia of Type Strains, Phase IV (KMG-IV): sequencing the most valuable type-strain genomes for metagenomic binning, comparative biology and taxonomic classification.</title>
        <authorList>
            <person name="Goeker M."/>
        </authorList>
    </citation>
    <scope>NUCLEOTIDE SEQUENCE [LARGE SCALE GENOMIC DNA]</scope>
    <source>
        <strain evidence="10 11">DSM 46770</strain>
    </source>
</reference>
<keyword evidence="3" id="KW-1003">Cell membrane</keyword>
<evidence type="ECO:0000256" key="6">
    <source>
        <dbReference type="ARBA" id="ARBA00023136"/>
    </source>
</evidence>
<dbReference type="OrthoDB" id="9794684at2"/>
<feature type="transmembrane region" description="Helical" evidence="7">
    <location>
        <begin position="260"/>
        <end position="281"/>
    </location>
</feature>
<evidence type="ECO:0000256" key="1">
    <source>
        <dbReference type="ARBA" id="ARBA00004651"/>
    </source>
</evidence>
<evidence type="ECO:0000256" key="8">
    <source>
        <dbReference type="SAM" id="MobiDB-lite"/>
    </source>
</evidence>
<keyword evidence="2 7" id="KW-0813">Transport</keyword>
<evidence type="ECO:0000313" key="11">
    <source>
        <dbReference type="Proteomes" id="UP000295281"/>
    </source>
</evidence>
<feature type="compositionally biased region" description="Pro residues" evidence="8">
    <location>
        <begin position="1"/>
        <end position="10"/>
    </location>
</feature>
<keyword evidence="6 7" id="KW-0472">Membrane</keyword>
<evidence type="ECO:0000259" key="9">
    <source>
        <dbReference type="PROSITE" id="PS50928"/>
    </source>
</evidence>
<dbReference type="GO" id="GO:0055085">
    <property type="term" value="P:transmembrane transport"/>
    <property type="evidence" value="ECO:0007669"/>
    <property type="project" value="InterPro"/>
</dbReference>
<dbReference type="SUPFAM" id="SSF161098">
    <property type="entry name" value="MetI-like"/>
    <property type="match status" value="1"/>
</dbReference>
<dbReference type="CDD" id="cd06261">
    <property type="entry name" value="TM_PBP2"/>
    <property type="match status" value="1"/>
</dbReference>
<dbReference type="GO" id="GO:0005886">
    <property type="term" value="C:plasma membrane"/>
    <property type="evidence" value="ECO:0007669"/>
    <property type="project" value="UniProtKB-SubCell"/>
</dbReference>
<dbReference type="InterPro" id="IPR035906">
    <property type="entry name" value="MetI-like_sf"/>
</dbReference>
<dbReference type="EMBL" id="SNYN01000024">
    <property type="protein sequence ID" value="TDQ46595.1"/>
    <property type="molecule type" value="Genomic_DNA"/>
</dbReference>
<feature type="transmembrane region" description="Helical" evidence="7">
    <location>
        <begin position="110"/>
        <end position="134"/>
    </location>
</feature>
<feature type="transmembrane region" description="Helical" evidence="7">
    <location>
        <begin position="185"/>
        <end position="211"/>
    </location>
</feature>
<dbReference type="AlphaFoldDB" id="A0A4R6UN45"/>
<feature type="transmembrane region" description="Helical" evidence="7">
    <location>
        <begin position="141"/>
        <end position="165"/>
    </location>
</feature>
<comment type="subcellular location">
    <subcellularLocation>
        <location evidence="1 7">Cell membrane</location>
        <topology evidence="1 7">Multi-pass membrane protein</topology>
    </subcellularLocation>
</comment>
<evidence type="ECO:0000256" key="4">
    <source>
        <dbReference type="ARBA" id="ARBA00022692"/>
    </source>
</evidence>
<keyword evidence="11" id="KW-1185">Reference proteome</keyword>
<dbReference type="Gene3D" id="1.10.3720.10">
    <property type="entry name" value="MetI-like"/>
    <property type="match status" value="1"/>
</dbReference>
<feature type="domain" description="ABC transmembrane type-1" evidence="9">
    <location>
        <begin position="106"/>
        <end position="312"/>
    </location>
</feature>
<evidence type="ECO:0000313" key="10">
    <source>
        <dbReference type="EMBL" id="TDQ46595.1"/>
    </source>
</evidence>
<dbReference type="PANTHER" id="PTHR43744:SF4">
    <property type="entry name" value="OSMOPROTECTIVE COMPOUNDS UPTAKE PERMEASE PROTEIN GGTD"/>
    <property type="match status" value="1"/>
</dbReference>
<dbReference type="Pfam" id="PF00528">
    <property type="entry name" value="BPD_transp_1"/>
    <property type="match status" value="1"/>
</dbReference>
<comment type="similarity">
    <text evidence="7">Belongs to the binding-protein-dependent transport system permease family.</text>
</comment>
<feature type="transmembrane region" description="Helical" evidence="7">
    <location>
        <begin position="40"/>
        <end position="61"/>
    </location>
</feature>
<feature type="transmembrane region" description="Helical" evidence="7">
    <location>
        <begin position="232"/>
        <end position="254"/>
    </location>
</feature>
<proteinExistence type="inferred from homology"/>
<dbReference type="RefSeq" id="WP_133743119.1">
    <property type="nucleotide sequence ID" value="NZ_SNYN01000024.1"/>
</dbReference>
<sequence>MTSTPTPPVGGLPAKAPGKTVDRSRESSAARVRKRLSTTAASVVAVVIATVWTLPTAGLLISSFRPEEEIKNTGWWTFFTDPQITLRNYGDVLFGTASQGQLASYFVNSFVITVPSTVFVVVLAALAAYALAWVDFPGRDWVFLGVFALQIVPLQMSLVPLLSFFSEGVTVAGVQLMPAWDLQGALAFTNVWVAHTIFGLPLGIFLLHNFVSQLPRSLFEAARVDGAGHGVLFRRVVVPLVVPALVSLAIFQFLWVWNDLLVALIFAGGGVETAPLTVRLAELAGTRGEEWQRLTAGAFVSIIVPLLVFFSLQRYFVRGLLAGSVKG</sequence>
<organism evidence="10 11">
    <name type="scientific">Actinorugispora endophytica</name>
    <dbReference type="NCBI Taxonomy" id="1605990"/>
    <lineage>
        <taxon>Bacteria</taxon>
        <taxon>Bacillati</taxon>
        <taxon>Actinomycetota</taxon>
        <taxon>Actinomycetes</taxon>
        <taxon>Streptosporangiales</taxon>
        <taxon>Nocardiopsidaceae</taxon>
        <taxon>Actinorugispora</taxon>
    </lineage>
</organism>